<feature type="transmembrane region" description="Helical" evidence="1">
    <location>
        <begin position="20"/>
        <end position="42"/>
    </location>
</feature>
<sequence length="120" mass="13707">MENKKQKIDLKLHLYKSIKFIALIALGFVIGSVLRYASMIFFEVPIWVFDEAVALGTFALIASGILSVIVFFFFYFSTSFAHDWRHPYIYYAVFIGTFTGYAKSNALLYSFLINPAGSFE</sequence>
<dbReference type="AlphaFoldDB" id="X0YLT4"/>
<protein>
    <submittedName>
        <fullName evidence="2">Uncharacterized protein</fullName>
    </submittedName>
</protein>
<feature type="transmembrane region" description="Helical" evidence="1">
    <location>
        <begin position="88"/>
        <end position="112"/>
    </location>
</feature>
<keyword evidence="1" id="KW-0812">Transmembrane</keyword>
<evidence type="ECO:0000313" key="2">
    <source>
        <dbReference type="EMBL" id="GAG57015.1"/>
    </source>
</evidence>
<reference evidence="2" key="1">
    <citation type="journal article" date="2014" name="Front. Microbiol.">
        <title>High frequency of phylogenetically diverse reductive dehalogenase-homologous genes in deep subseafloor sedimentary metagenomes.</title>
        <authorList>
            <person name="Kawai M."/>
            <person name="Futagami T."/>
            <person name="Toyoda A."/>
            <person name="Takaki Y."/>
            <person name="Nishi S."/>
            <person name="Hori S."/>
            <person name="Arai W."/>
            <person name="Tsubouchi T."/>
            <person name="Morono Y."/>
            <person name="Uchiyama I."/>
            <person name="Ito T."/>
            <person name="Fujiyama A."/>
            <person name="Inagaki F."/>
            <person name="Takami H."/>
        </authorList>
    </citation>
    <scope>NUCLEOTIDE SEQUENCE</scope>
    <source>
        <strain evidence="2">Expedition CK06-06</strain>
    </source>
</reference>
<name>X0YLT4_9ZZZZ</name>
<evidence type="ECO:0000256" key="1">
    <source>
        <dbReference type="SAM" id="Phobius"/>
    </source>
</evidence>
<dbReference type="EMBL" id="BART01003463">
    <property type="protein sequence ID" value="GAG57015.1"/>
    <property type="molecule type" value="Genomic_DNA"/>
</dbReference>
<accession>X0YLT4</accession>
<gene>
    <name evidence="2" type="ORF">S01H4_09531</name>
</gene>
<organism evidence="2">
    <name type="scientific">marine sediment metagenome</name>
    <dbReference type="NCBI Taxonomy" id="412755"/>
    <lineage>
        <taxon>unclassified sequences</taxon>
        <taxon>metagenomes</taxon>
        <taxon>ecological metagenomes</taxon>
    </lineage>
</organism>
<proteinExistence type="predicted"/>
<keyword evidence="1" id="KW-0472">Membrane</keyword>
<comment type="caution">
    <text evidence="2">The sequence shown here is derived from an EMBL/GenBank/DDBJ whole genome shotgun (WGS) entry which is preliminary data.</text>
</comment>
<feature type="transmembrane region" description="Helical" evidence="1">
    <location>
        <begin position="54"/>
        <end position="76"/>
    </location>
</feature>
<keyword evidence="1" id="KW-1133">Transmembrane helix</keyword>